<gene>
    <name evidence="7" type="ORF">FH5T_03375</name>
    <name evidence="8" type="ORF">SAMN05444285_11546</name>
</gene>
<protein>
    <submittedName>
        <fullName evidence="7 8">Membrane protein</fullName>
    </submittedName>
</protein>
<dbReference type="InterPro" id="IPR008969">
    <property type="entry name" value="CarboxyPept-like_regulatory"/>
</dbReference>
<dbReference type="SMART" id="SM00965">
    <property type="entry name" value="STN"/>
    <property type="match status" value="1"/>
</dbReference>
<evidence type="ECO:0000256" key="5">
    <source>
        <dbReference type="SAM" id="MobiDB-lite"/>
    </source>
</evidence>
<dbReference type="AlphaFoldDB" id="X5DUV4"/>
<keyword evidence="3" id="KW-0472">Membrane</keyword>
<keyword evidence="9" id="KW-1185">Reference proteome</keyword>
<dbReference type="NCBIfam" id="TIGR04056">
    <property type="entry name" value="OMP_RagA_SusC"/>
    <property type="match status" value="1"/>
</dbReference>
<dbReference type="Pfam" id="PF13715">
    <property type="entry name" value="CarbopepD_reg_2"/>
    <property type="match status" value="1"/>
</dbReference>
<dbReference type="InterPro" id="IPR023996">
    <property type="entry name" value="TonB-dep_OMP_SusC/RagA"/>
</dbReference>
<dbReference type="GO" id="GO:0009279">
    <property type="term" value="C:cell outer membrane"/>
    <property type="evidence" value="ECO:0007669"/>
    <property type="project" value="UniProtKB-SubCell"/>
</dbReference>
<organism evidence="8 10">
    <name type="scientific">Draconibacterium orientale</name>
    <dbReference type="NCBI Taxonomy" id="1168034"/>
    <lineage>
        <taxon>Bacteria</taxon>
        <taxon>Pseudomonadati</taxon>
        <taxon>Bacteroidota</taxon>
        <taxon>Bacteroidia</taxon>
        <taxon>Marinilabiliales</taxon>
        <taxon>Prolixibacteraceae</taxon>
        <taxon>Draconibacterium</taxon>
    </lineage>
</organism>
<evidence type="ECO:0000256" key="3">
    <source>
        <dbReference type="ARBA" id="ARBA00023136"/>
    </source>
</evidence>
<keyword evidence="4" id="KW-0998">Cell outer membrane</keyword>
<dbReference type="InterPro" id="IPR011662">
    <property type="entry name" value="Secretin/TonB_short_N"/>
</dbReference>
<evidence type="ECO:0000259" key="6">
    <source>
        <dbReference type="SMART" id="SM00965"/>
    </source>
</evidence>
<comment type="subcellular location">
    <subcellularLocation>
        <location evidence="1">Cell outer membrane</location>
    </subcellularLocation>
</comment>
<dbReference type="InterPro" id="IPR023997">
    <property type="entry name" value="TonB-dep_OMP_SusC/RagA_CS"/>
</dbReference>
<dbReference type="SUPFAM" id="SSF56935">
    <property type="entry name" value="Porins"/>
    <property type="match status" value="1"/>
</dbReference>
<accession>X5DUV4</accession>
<dbReference type="Gene3D" id="2.40.170.20">
    <property type="entry name" value="TonB-dependent receptor, beta-barrel domain"/>
    <property type="match status" value="1"/>
</dbReference>
<dbReference type="EMBL" id="FOHT01000015">
    <property type="protein sequence ID" value="SET52063.1"/>
    <property type="molecule type" value="Genomic_DNA"/>
</dbReference>
<dbReference type="Pfam" id="PF07660">
    <property type="entry name" value="STN"/>
    <property type="match status" value="1"/>
</dbReference>
<dbReference type="Proteomes" id="UP000023772">
    <property type="component" value="Chromosome"/>
</dbReference>
<proteinExistence type="predicted"/>
<dbReference type="KEGG" id="dori:FH5T_03375"/>
<dbReference type="InterPro" id="IPR037066">
    <property type="entry name" value="Plug_dom_sf"/>
</dbReference>
<dbReference type="Proteomes" id="UP000181981">
    <property type="component" value="Unassembled WGS sequence"/>
</dbReference>
<feature type="domain" description="Secretin/TonB short N-terminal" evidence="6">
    <location>
        <begin position="68"/>
        <end position="120"/>
    </location>
</feature>
<feature type="region of interest" description="Disordered" evidence="5">
    <location>
        <begin position="514"/>
        <end position="540"/>
    </location>
</feature>
<dbReference type="EMBL" id="CP007451">
    <property type="protein sequence ID" value="AHW58960.1"/>
    <property type="molecule type" value="Genomic_DNA"/>
</dbReference>
<evidence type="ECO:0000313" key="8">
    <source>
        <dbReference type="EMBL" id="SET52063.1"/>
    </source>
</evidence>
<dbReference type="SUPFAM" id="SSF49464">
    <property type="entry name" value="Carboxypeptidase regulatory domain-like"/>
    <property type="match status" value="1"/>
</dbReference>
<dbReference type="Pfam" id="PF07715">
    <property type="entry name" value="Plug"/>
    <property type="match status" value="1"/>
</dbReference>
<evidence type="ECO:0000313" key="7">
    <source>
        <dbReference type="EMBL" id="AHW58960.1"/>
    </source>
</evidence>
<dbReference type="InterPro" id="IPR036942">
    <property type="entry name" value="Beta-barrel_TonB_sf"/>
</dbReference>
<dbReference type="InterPro" id="IPR012910">
    <property type="entry name" value="Plug_dom"/>
</dbReference>
<sequence>MKKKAKPCYPGTGWHKLFRIMKLSVILLFVGMMQVTASVYSQTTKLSVDAHNQKIVDVLTTIEEQSEFRFFYKNEQVDVNRKVNVNMEDKLVEEVLDNIFAGTDVTYKFFEDKLILLSKEGEIEKDEEILSQQQKTVSGSVKDETGEPLPGVTVIIKGTTQGTVTDMDGSYNLPNIPENATLIFSFVGMTTQEIFVGNQSTVNVTLKVDAIGIEEVVAIGYGTVKKSDVTGSVISVDSEDMMKRNPVNIGQGLQGVAAGVSVIRNSGDPSGDATIRIRGVATVNNSADPLFVVDGMQVGSSIEFLNPNDVKSIEVLKDASATAIYGARGANGVILITTKKGSNGPTNIKLTANFGVQTLANKLDMMNAEQFVKAARQAAANDGNILTNDAWINYDKELNSIDWQDEMTQVALQQNYNVNVSGGSESTQALMSVGYLNNDGIIINSNFKRITARANIDHKIKDFIRTGINLSFMRNERYGGGNLQNYAAIIPTMDDVDENGNLLNVPVQYPDGTWGHFKREGNGDTNKGQDNPVAQAETRDSKNYSNRLVTNAYLEFDIAEGLVFKTIGGLNYSGGSYHGYNMKHDRTYLSIDRPDEFNISQYQNISYSVESYLTYDIKIDNKHRLNLMAGHSVSKYVPQDINASALDFPAETIRRIELTNNTSSINAGGGLGRESRGQSFFGRVNYSLLDRYLFTATVRKDGSSNFGAGNRYGTFPSASLAWRLTEENFMKDSDLFSNIKLRLGWGQTGNAGNSTNLSVDQLSSNRIAYYHFVDGSESIAPGLAQVREIDTNLKWETNEQTNIGLDLGFLDNGLNFSFDYFIRDAKDLLLNRPLRPSTGYIDIYTNAGHIRNSGFEFMASYQKQMGDWDINIRLNGATLKNEAIDVGNDIYFNEDVADGDYWDRYSLTRNGYPVGSFYGWRVDGIFQNQSEIDALNANVDPENNSGYYQSASTQPGDYKYKDLNDDGWIDDQDREIIGDGYPTLNFGLNLILAYKNWDLNLSAYGVLGQEILSYAYKNQTSMYIAAGGYRNVLVDYAQNAWSENNKNNEYPRLTKQDANHNGQVSDAFIKNGDFLKVQNLQVGYTFPKSNIQGLKMENLRLFASIENLFTITGYDAGDPEIGTSKVLQTGFDGGRYPFPRTYVFGLSLGF</sequence>
<evidence type="ECO:0000256" key="4">
    <source>
        <dbReference type="ARBA" id="ARBA00023237"/>
    </source>
</evidence>
<dbReference type="OrthoDB" id="9768177at2"/>
<dbReference type="Gene3D" id="2.60.40.1120">
    <property type="entry name" value="Carboxypeptidase-like, regulatory domain"/>
    <property type="match status" value="1"/>
</dbReference>
<dbReference type="NCBIfam" id="TIGR04057">
    <property type="entry name" value="SusC_RagA_signa"/>
    <property type="match status" value="1"/>
</dbReference>
<dbReference type="Gene3D" id="2.170.130.10">
    <property type="entry name" value="TonB-dependent receptor, plug domain"/>
    <property type="match status" value="1"/>
</dbReference>
<reference evidence="7 9" key="1">
    <citation type="submission" date="2014-03" db="EMBL/GenBank/DDBJ databases">
        <title>Complete genome sequence of a deeply braunched marine Bacteroidia bacterium Draconibacterium orientale type strain FH5T.</title>
        <authorList>
            <person name="Li X."/>
            <person name="Wang X."/>
            <person name="Xie Z."/>
            <person name="Du Z."/>
            <person name="Chen G."/>
        </authorList>
    </citation>
    <scope>NUCLEOTIDE SEQUENCE [LARGE SCALE GENOMIC DNA]</scope>
    <source>
        <strain evidence="7 9">FH5</strain>
    </source>
</reference>
<evidence type="ECO:0000313" key="10">
    <source>
        <dbReference type="Proteomes" id="UP000181981"/>
    </source>
</evidence>
<name>X5DUV4_9BACT</name>
<dbReference type="FunFam" id="2.60.40.1120:FF:000003">
    <property type="entry name" value="Outer membrane protein Omp121"/>
    <property type="match status" value="1"/>
</dbReference>
<evidence type="ECO:0000256" key="2">
    <source>
        <dbReference type="ARBA" id="ARBA00022448"/>
    </source>
</evidence>
<dbReference type="eggNOG" id="COG1629">
    <property type="taxonomic scope" value="Bacteria"/>
</dbReference>
<dbReference type="RefSeq" id="WP_051567578.1">
    <property type="nucleotide sequence ID" value="NZ_FOHT01000015.1"/>
</dbReference>
<keyword evidence="2" id="KW-0813">Transport</keyword>
<dbReference type="STRING" id="1168034.FH5T_03375"/>
<evidence type="ECO:0000256" key="1">
    <source>
        <dbReference type="ARBA" id="ARBA00004442"/>
    </source>
</evidence>
<dbReference type="HOGENOM" id="CLU_004317_0_2_10"/>
<evidence type="ECO:0000313" key="9">
    <source>
        <dbReference type="Proteomes" id="UP000023772"/>
    </source>
</evidence>
<reference evidence="8 10" key="2">
    <citation type="submission" date="2016-10" db="EMBL/GenBank/DDBJ databases">
        <authorList>
            <person name="de Groot N.N."/>
        </authorList>
    </citation>
    <scope>NUCLEOTIDE SEQUENCE [LARGE SCALE GENOMIC DNA]</scope>
    <source>
        <strain evidence="8 10">DSM 25947</strain>
    </source>
</reference>